<gene>
    <name evidence="1" type="ORF">NQ176_g2562</name>
</gene>
<organism evidence="1 2">
    <name type="scientific">Zarea fungicola</name>
    <dbReference type="NCBI Taxonomy" id="93591"/>
    <lineage>
        <taxon>Eukaryota</taxon>
        <taxon>Fungi</taxon>
        <taxon>Dikarya</taxon>
        <taxon>Ascomycota</taxon>
        <taxon>Pezizomycotina</taxon>
        <taxon>Sordariomycetes</taxon>
        <taxon>Hypocreomycetidae</taxon>
        <taxon>Hypocreales</taxon>
        <taxon>Cordycipitaceae</taxon>
        <taxon>Zarea</taxon>
    </lineage>
</organism>
<evidence type="ECO:0000313" key="1">
    <source>
        <dbReference type="EMBL" id="KAJ2980558.1"/>
    </source>
</evidence>
<evidence type="ECO:0000313" key="2">
    <source>
        <dbReference type="Proteomes" id="UP001143910"/>
    </source>
</evidence>
<protein>
    <submittedName>
        <fullName evidence="1">Uncharacterized protein</fullName>
    </submittedName>
</protein>
<name>A0ACC1NP20_9HYPO</name>
<dbReference type="EMBL" id="JANJQO010000190">
    <property type="protein sequence ID" value="KAJ2980558.1"/>
    <property type="molecule type" value="Genomic_DNA"/>
</dbReference>
<accession>A0ACC1NP20</accession>
<dbReference type="Proteomes" id="UP001143910">
    <property type="component" value="Unassembled WGS sequence"/>
</dbReference>
<comment type="caution">
    <text evidence="1">The sequence shown here is derived from an EMBL/GenBank/DDBJ whole genome shotgun (WGS) entry which is preliminary data.</text>
</comment>
<reference evidence="1" key="1">
    <citation type="submission" date="2022-08" db="EMBL/GenBank/DDBJ databases">
        <title>Genome Sequence of Lecanicillium fungicola.</title>
        <authorList>
            <person name="Buettner E."/>
        </authorList>
    </citation>
    <scope>NUCLEOTIDE SEQUENCE</scope>
    <source>
        <strain evidence="1">Babe33</strain>
    </source>
</reference>
<sequence>MRAASLCLLWPGLVYGLATGTSSPPSCRFALDWTQDKVVRNADQFEWDLLYWEGKFHQNNVSYNSGNGMSYDGTQLDWVTGERTKKHPFSAASKEALQIMVYAHAISGSAKAARFLSPEAPQKATQIAASIMRTKLKTYLRFNETYPGFGGFLPWMTTSSQDVEPTWDWVNRVPGLDNGELLWAVYGFISAAEKSYDSSNRALASAWQKWFDYAKTTVDKVFYQGEGHVCAVTKIGNQSLAVNDLKQSYQCENPNYLDDPYEGELFTFFIQFFSSISKNEKAKLWEAKRAKLVSVEYNLGGWFWFSAHEPWKVLELPYYDVDIIRRLHKNAERVRTCNSIVTKTPGLFASVNNSTDPNTDEIIGYISPAGIVSVASQKEQEHDVITPYGAWPTIMMDKSVGLAWWWNMVQGKKMQNPYGSTESTRVDGKLVSALVTWDSKVTTVVSLLGGVGDLVRTKLKADGIYNDFITIANREYSRVFKQLKGEQIQLCLPKQRVPTTTLEDFSLCGK</sequence>
<proteinExistence type="predicted"/>
<keyword evidence="2" id="KW-1185">Reference proteome</keyword>